<dbReference type="PANTHER" id="PTHR42698:SF1">
    <property type="entry name" value="GTPASE ERA, MITOCHONDRIAL"/>
    <property type="match status" value="1"/>
</dbReference>
<feature type="compositionally biased region" description="Low complexity" evidence="1">
    <location>
        <begin position="200"/>
        <end position="217"/>
    </location>
</feature>
<feature type="compositionally biased region" description="Low complexity" evidence="1">
    <location>
        <begin position="27"/>
        <end position="37"/>
    </location>
</feature>
<evidence type="ECO:0000313" key="5">
    <source>
        <dbReference type="Proteomes" id="UP000031675"/>
    </source>
</evidence>
<dbReference type="SUPFAM" id="SSF52540">
    <property type="entry name" value="P-loop containing nucleoside triphosphate hydrolases"/>
    <property type="match status" value="1"/>
</dbReference>
<dbReference type="RefSeq" id="WP_040276273.1">
    <property type="nucleotide sequence ID" value="NZ_JROO01000045.1"/>
</dbReference>
<protein>
    <recommendedName>
        <fullName evidence="3">G domain-containing protein</fullName>
    </recommendedName>
</protein>
<dbReference type="GO" id="GO:0005525">
    <property type="term" value="F:GTP binding"/>
    <property type="evidence" value="ECO:0007669"/>
    <property type="project" value="InterPro"/>
</dbReference>
<dbReference type="STRING" id="183763.LP52_22060"/>
<evidence type="ECO:0000256" key="2">
    <source>
        <dbReference type="SAM" id="Phobius"/>
    </source>
</evidence>
<evidence type="ECO:0000256" key="1">
    <source>
        <dbReference type="SAM" id="MobiDB-lite"/>
    </source>
</evidence>
<dbReference type="EMBL" id="JROO01000045">
    <property type="protein sequence ID" value="KIH96946.1"/>
    <property type="molecule type" value="Genomic_DNA"/>
</dbReference>
<dbReference type="GO" id="GO:0000028">
    <property type="term" value="P:ribosomal small subunit assembly"/>
    <property type="evidence" value="ECO:0007669"/>
    <property type="project" value="TreeGrafter"/>
</dbReference>
<evidence type="ECO:0000313" key="4">
    <source>
        <dbReference type="EMBL" id="KIH96946.1"/>
    </source>
</evidence>
<feature type="compositionally biased region" description="Basic and acidic residues" evidence="1">
    <location>
        <begin position="148"/>
        <end position="168"/>
    </location>
</feature>
<dbReference type="Gene3D" id="3.40.50.300">
    <property type="entry name" value="P-loop containing nucleotide triphosphate hydrolases"/>
    <property type="match status" value="1"/>
</dbReference>
<keyword evidence="2" id="KW-0472">Membrane</keyword>
<dbReference type="InterPro" id="IPR006073">
    <property type="entry name" value="GTP-bd"/>
</dbReference>
<dbReference type="AlphaFoldDB" id="A0A0C2J682"/>
<dbReference type="PANTHER" id="PTHR42698">
    <property type="entry name" value="GTPASE ERA"/>
    <property type="match status" value="1"/>
</dbReference>
<feature type="compositionally biased region" description="Low complexity" evidence="1">
    <location>
        <begin position="176"/>
        <end position="191"/>
    </location>
</feature>
<feature type="region of interest" description="Disordered" evidence="1">
    <location>
        <begin position="1"/>
        <end position="358"/>
    </location>
</feature>
<dbReference type="Pfam" id="PF01926">
    <property type="entry name" value="MMR_HSR1"/>
    <property type="match status" value="1"/>
</dbReference>
<feature type="compositionally biased region" description="Low complexity" evidence="1">
    <location>
        <begin position="315"/>
        <end position="337"/>
    </location>
</feature>
<feature type="compositionally biased region" description="Low complexity" evidence="1">
    <location>
        <begin position="287"/>
        <end position="297"/>
    </location>
</feature>
<feature type="transmembrane region" description="Helical" evidence="2">
    <location>
        <begin position="820"/>
        <end position="840"/>
    </location>
</feature>
<comment type="caution">
    <text evidence="4">The sequence shown here is derived from an EMBL/GenBank/DDBJ whole genome shotgun (WGS) entry which is preliminary data.</text>
</comment>
<keyword evidence="2" id="KW-0812">Transmembrane</keyword>
<accession>A0A0C2J682</accession>
<proteinExistence type="predicted"/>
<dbReference type="GO" id="GO:0005829">
    <property type="term" value="C:cytosol"/>
    <property type="evidence" value="ECO:0007669"/>
    <property type="project" value="TreeGrafter"/>
</dbReference>
<feature type="domain" description="G" evidence="3">
    <location>
        <begin position="418"/>
        <end position="535"/>
    </location>
</feature>
<dbReference type="InterPro" id="IPR027417">
    <property type="entry name" value="P-loop_NTPase"/>
</dbReference>
<keyword evidence="5" id="KW-1185">Reference proteome</keyword>
<feature type="compositionally biased region" description="Basic and acidic residues" evidence="1">
    <location>
        <begin position="272"/>
        <end position="286"/>
    </location>
</feature>
<dbReference type="CDD" id="cd11383">
    <property type="entry name" value="YfjP"/>
    <property type="match status" value="1"/>
</dbReference>
<evidence type="ECO:0000259" key="3">
    <source>
        <dbReference type="Pfam" id="PF01926"/>
    </source>
</evidence>
<sequence length="900" mass="93320">MTTHWNAAHADDDPEAAGNRGAGRPSGGPDSDSGQDARSGDQPWNGYVVPDTEQTRAGWAPPADDAWPQNRPVGPPADTYPALRRAVDQQSGAAGPSGDDHGQGVGEPQDDAPTAPVPKVGPEHLHGRGAETGSESSAEQGGGAAQDPPEREPLPKRPVRRSADESGPRRARHEQAGGSAAASGAAPSGAAERTSHGRHSASAAGTAASAEPSAARPQGADRAPGEGDPDDPDRLADWVGSLADLDETNMIAGRRTGPIPVVDPAEGAPAESEPKARRESGAEHADAAAGVAGVAAEPTSGADTGTASAPASGWAEAQAPVSAEPAAEPRAAQASADPAPPAWLGADSGDGGYLTSTADEWEPMPAVTREELITRLDAVSALVGIGADDFAPELIEQAQNLLNHAGARLRLSGEHTVVALAGGTGSGKSSLFNSLCGLDFSRVGITRPTTSDAHACVWGNEGAEGLLSWLGVPRRNRHSRTSELDKSDSELSGLILLDLPDHDSVRSEHTAEADRLIGSCDLLVWVLDPQKYADAAVHHRYFAEMTGHGAITVAVLNQVDRVAPEELEELLTDLRRLLETESGVHPRIVTTSTITGRGIGTLRSLLAETVTERRALIDRLVADLDRVVVGFERYHGDSEVSAVVPDQARSALVEGLVEAGGAAGIADAAESSYQQRGERRVGWPVARWAARLRRDPLSAVSDGFAASSEAAAPVEAYGAGIDKAAVDVARQVAGSLPAPWPRRVRAAARSGLDVLPQELSDAVTASVPSPEDTPTWWRVVQVLQYVLLGLAGAGVLWFGAVLVSWLAGGLTGLPVVDAPIFLGFAGAMAAATPVAGWLMGTGSASLIEVSAAQRRELVEQRSYQRARELAEQRILAPVEQELATYAESSRALATAQGTRS</sequence>
<dbReference type="OrthoDB" id="974105at2"/>
<dbReference type="Proteomes" id="UP000031675">
    <property type="component" value="Unassembled WGS sequence"/>
</dbReference>
<gene>
    <name evidence="4" type="ORF">LP52_22060</name>
</gene>
<reference evidence="5" key="1">
    <citation type="journal article" date="2015" name="Chem. Biol.">
        <title>Structure, bioactivity, and resistance mechanism of streptomonomicin, an unusual lasso Peptide from an understudied halophilic actinomycete.</title>
        <authorList>
            <person name="Metelev M."/>
            <person name="Tietz J.I."/>
            <person name="Melby J.O."/>
            <person name="Blair P.M."/>
            <person name="Zhu L."/>
            <person name="Livnat I."/>
            <person name="Severinov K."/>
            <person name="Mitchell D.A."/>
        </authorList>
    </citation>
    <scope>NUCLEOTIDE SEQUENCE [LARGE SCALE GENOMIC DNA]</scope>
    <source>
        <strain evidence="5">YIM 90003</strain>
    </source>
</reference>
<dbReference type="GO" id="GO:0043024">
    <property type="term" value="F:ribosomal small subunit binding"/>
    <property type="evidence" value="ECO:0007669"/>
    <property type="project" value="TreeGrafter"/>
</dbReference>
<name>A0A0C2J682_9ACTN</name>
<organism evidence="4 5">
    <name type="scientific">Streptomonospora alba</name>
    <dbReference type="NCBI Taxonomy" id="183763"/>
    <lineage>
        <taxon>Bacteria</taxon>
        <taxon>Bacillati</taxon>
        <taxon>Actinomycetota</taxon>
        <taxon>Actinomycetes</taxon>
        <taxon>Streptosporangiales</taxon>
        <taxon>Nocardiopsidaceae</taxon>
        <taxon>Streptomonospora</taxon>
    </lineage>
</organism>
<feature type="transmembrane region" description="Helical" evidence="2">
    <location>
        <begin position="785"/>
        <end position="808"/>
    </location>
</feature>
<dbReference type="GO" id="GO:0019843">
    <property type="term" value="F:rRNA binding"/>
    <property type="evidence" value="ECO:0007669"/>
    <property type="project" value="TreeGrafter"/>
</dbReference>
<keyword evidence="2" id="KW-1133">Transmembrane helix</keyword>
<dbReference type="InterPro" id="IPR005662">
    <property type="entry name" value="GTPase_Era-like"/>
</dbReference>
<feature type="compositionally biased region" description="Low complexity" evidence="1">
    <location>
        <begin position="59"/>
        <end position="68"/>
    </location>
</feature>